<keyword evidence="21" id="KW-1185">Reference proteome</keyword>
<keyword evidence="9" id="KW-0833">Ubl conjugation pathway</keyword>
<reference evidence="20 21" key="1">
    <citation type="submission" date="2024-06" db="EMBL/GenBank/DDBJ databases">
        <authorList>
            <person name="Kraege A."/>
            <person name="Thomma B."/>
        </authorList>
    </citation>
    <scope>NUCLEOTIDE SEQUENCE [LARGE SCALE GENOMIC DNA]</scope>
</reference>
<dbReference type="SUPFAM" id="SSF57850">
    <property type="entry name" value="RING/U-box"/>
    <property type="match status" value="1"/>
</dbReference>
<comment type="catalytic activity">
    <reaction evidence="16">
        <text>[E2 ubiquitin-conjugating enzyme]-S-ubiquitinyl-L-cysteine + [acceptor protein]-L-cysteine = [E2 ubiquitin-conjugating enzyme]-L-cysteine + [acceptor protein]-S-ubiquitinyl-L-cysteine.</text>
        <dbReference type="EC" id="2.3.2.36"/>
    </reaction>
</comment>
<keyword evidence="4" id="KW-0813">Transport</keyword>
<evidence type="ECO:0000256" key="8">
    <source>
        <dbReference type="ARBA" id="ARBA00022771"/>
    </source>
</evidence>
<dbReference type="PANTHER" id="PTHR48178:SF1">
    <property type="entry name" value="PEROXISOME BIOGENESIS FACTOR 2"/>
    <property type="match status" value="1"/>
</dbReference>
<name>A0ABP1FUN8_9CHLO</name>
<comment type="caution">
    <text evidence="20">The sequence shown here is derived from an EMBL/GenBank/DDBJ whole genome shotgun (WGS) entry which is preliminary data.</text>
</comment>
<evidence type="ECO:0000256" key="9">
    <source>
        <dbReference type="ARBA" id="ARBA00022786"/>
    </source>
</evidence>
<gene>
    <name evidence="20" type="primary">g3427</name>
    <name evidence="20" type="ORF">VP750_LOCUS2926</name>
</gene>
<evidence type="ECO:0000256" key="17">
    <source>
        <dbReference type="ARBA" id="ARBA00034523"/>
    </source>
</evidence>
<keyword evidence="5" id="KW-0808">Transferase</keyword>
<dbReference type="InterPro" id="IPR025654">
    <property type="entry name" value="PEX2/10"/>
</dbReference>
<dbReference type="Pfam" id="PF13923">
    <property type="entry name" value="zf-C3HC4_2"/>
    <property type="match status" value="1"/>
</dbReference>
<keyword evidence="6" id="KW-0812">Transmembrane</keyword>
<evidence type="ECO:0000256" key="11">
    <source>
        <dbReference type="ARBA" id="ARBA00022927"/>
    </source>
</evidence>
<comment type="subcellular location">
    <subcellularLocation>
        <location evidence="1">Peroxisome membrane</location>
        <topology evidence="1">Multi-pass membrane protein</topology>
    </subcellularLocation>
</comment>
<evidence type="ECO:0000313" key="21">
    <source>
        <dbReference type="Proteomes" id="UP001497392"/>
    </source>
</evidence>
<evidence type="ECO:0000256" key="14">
    <source>
        <dbReference type="ARBA" id="ARBA00023140"/>
    </source>
</evidence>
<evidence type="ECO:0000256" key="12">
    <source>
        <dbReference type="ARBA" id="ARBA00022989"/>
    </source>
</evidence>
<dbReference type="InterPro" id="IPR013083">
    <property type="entry name" value="Znf_RING/FYVE/PHD"/>
</dbReference>
<keyword evidence="10" id="KW-0862">Zinc</keyword>
<evidence type="ECO:0000256" key="15">
    <source>
        <dbReference type="ARBA" id="ARBA00032511"/>
    </source>
</evidence>
<evidence type="ECO:0000256" key="13">
    <source>
        <dbReference type="ARBA" id="ARBA00023136"/>
    </source>
</evidence>
<protein>
    <recommendedName>
        <fullName evidence="17">RING-type E3 ubiquitin transferase (cysteine targeting)</fullName>
        <ecNumber evidence="17">2.3.2.36</ecNumber>
    </recommendedName>
    <alternativeName>
        <fullName evidence="15">Peroxin-2</fullName>
    </alternativeName>
</protein>
<evidence type="ECO:0000313" key="20">
    <source>
        <dbReference type="EMBL" id="CAL5221267.1"/>
    </source>
</evidence>
<evidence type="ECO:0000256" key="16">
    <source>
        <dbReference type="ARBA" id="ARBA00034438"/>
    </source>
</evidence>
<keyword evidence="11" id="KW-0653">Protein transport</keyword>
<evidence type="ECO:0000256" key="7">
    <source>
        <dbReference type="ARBA" id="ARBA00022723"/>
    </source>
</evidence>
<comment type="similarity">
    <text evidence="3">Belongs to the pex2/pex10/pex12 family.</text>
</comment>
<evidence type="ECO:0000256" key="6">
    <source>
        <dbReference type="ARBA" id="ARBA00022692"/>
    </source>
</evidence>
<comment type="pathway">
    <text evidence="2">Protein modification; protein ubiquitination.</text>
</comment>
<dbReference type="InterPro" id="IPR017907">
    <property type="entry name" value="Znf_RING_CS"/>
</dbReference>
<keyword evidence="12" id="KW-1133">Transmembrane helix</keyword>
<keyword evidence="13" id="KW-0472">Membrane</keyword>
<keyword evidence="8 18" id="KW-0863">Zinc-finger</keyword>
<dbReference type="PROSITE" id="PS00518">
    <property type="entry name" value="ZF_RING_1"/>
    <property type="match status" value="1"/>
</dbReference>
<dbReference type="InterPro" id="IPR006845">
    <property type="entry name" value="Pex_N"/>
</dbReference>
<evidence type="ECO:0000256" key="18">
    <source>
        <dbReference type="PROSITE-ProRule" id="PRU00175"/>
    </source>
</evidence>
<keyword evidence="14" id="KW-0576">Peroxisome</keyword>
<evidence type="ECO:0000256" key="3">
    <source>
        <dbReference type="ARBA" id="ARBA00008704"/>
    </source>
</evidence>
<sequence length="343" mass="39147">MEPSVAADAWHREYFSVLPELDDLARRRKGVRHVAIIRASQLDAARLDDELTSMLKEHFMRIFGLFQPRIISALQPELGLFLDFLIFRFTVWSGRPPPGAALMNLRYRDERAPSSKSEEALWGRSGLEGPGLNQRQKVLYGLGAVFLRYIWARADQAVASQYWGDEPRRNWGWWCWRGMRWAETGYKLASLVNFLTFLHSGKYRSLLERVLGARLVYAKGSMARALSFEYLNRQLVWHELSELLLFLLPLLNVARLKSMVLSYLPHIVPSLQTSAAEGTLGGGRPVQSCLICSAADITVPYTAIPCGHRFCYYCLRANTLNAAAYKCPQCGVRMTGMRRWRPD</sequence>
<evidence type="ECO:0000256" key="2">
    <source>
        <dbReference type="ARBA" id="ARBA00004906"/>
    </source>
</evidence>
<keyword evidence="7" id="KW-0479">Metal-binding</keyword>
<dbReference type="Pfam" id="PF04757">
    <property type="entry name" value="Pex2_Pex12"/>
    <property type="match status" value="1"/>
</dbReference>
<dbReference type="EMBL" id="CAXHTA020000005">
    <property type="protein sequence ID" value="CAL5221267.1"/>
    <property type="molecule type" value="Genomic_DNA"/>
</dbReference>
<feature type="domain" description="RING-type" evidence="19">
    <location>
        <begin position="289"/>
        <end position="330"/>
    </location>
</feature>
<dbReference type="Gene3D" id="3.30.40.10">
    <property type="entry name" value="Zinc/RING finger domain, C3HC4 (zinc finger)"/>
    <property type="match status" value="1"/>
</dbReference>
<evidence type="ECO:0000256" key="10">
    <source>
        <dbReference type="ARBA" id="ARBA00022833"/>
    </source>
</evidence>
<dbReference type="Proteomes" id="UP001497392">
    <property type="component" value="Unassembled WGS sequence"/>
</dbReference>
<evidence type="ECO:0000256" key="5">
    <source>
        <dbReference type="ARBA" id="ARBA00022679"/>
    </source>
</evidence>
<dbReference type="SMART" id="SM00184">
    <property type="entry name" value="RING"/>
    <property type="match status" value="1"/>
</dbReference>
<evidence type="ECO:0000256" key="1">
    <source>
        <dbReference type="ARBA" id="ARBA00004585"/>
    </source>
</evidence>
<dbReference type="PANTHER" id="PTHR48178">
    <property type="entry name" value="PEROXISOME BIOGENESIS FACTOR 2"/>
    <property type="match status" value="1"/>
</dbReference>
<dbReference type="PROSITE" id="PS50089">
    <property type="entry name" value="ZF_RING_2"/>
    <property type="match status" value="1"/>
</dbReference>
<evidence type="ECO:0000256" key="4">
    <source>
        <dbReference type="ARBA" id="ARBA00022448"/>
    </source>
</evidence>
<organism evidence="20 21">
    <name type="scientific">Coccomyxa viridis</name>
    <dbReference type="NCBI Taxonomy" id="1274662"/>
    <lineage>
        <taxon>Eukaryota</taxon>
        <taxon>Viridiplantae</taxon>
        <taxon>Chlorophyta</taxon>
        <taxon>core chlorophytes</taxon>
        <taxon>Trebouxiophyceae</taxon>
        <taxon>Trebouxiophyceae incertae sedis</taxon>
        <taxon>Coccomyxaceae</taxon>
        <taxon>Coccomyxa</taxon>
    </lineage>
</organism>
<accession>A0ABP1FUN8</accession>
<dbReference type="EC" id="2.3.2.36" evidence="17"/>
<proteinExistence type="inferred from homology"/>
<evidence type="ECO:0000259" key="19">
    <source>
        <dbReference type="PROSITE" id="PS50089"/>
    </source>
</evidence>
<dbReference type="InterPro" id="IPR001841">
    <property type="entry name" value="Znf_RING"/>
</dbReference>